<comment type="subcellular location">
    <subcellularLocation>
        <location evidence="2">Membrane</location>
    </subcellularLocation>
</comment>
<evidence type="ECO:0000256" key="1">
    <source>
        <dbReference type="ARBA" id="ARBA00000085"/>
    </source>
</evidence>
<keyword evidence="10" id="KW-0175">Coiled coil</keyword>
<dbReference type="EC" id="2.7.13.3" evidence="3"/>
<evidence type="ECO:0000256" key="6">
    <source>
        <dbReference type="ARBA" id="ARBA00022741"/>
    </source>
</evidence>
<dbReference type="Proteomes" id="UP000187465">
    <property type="component" value="Unassembled WGS sequence"/>
</dbReference>
<dbReference type="GO" id="GO:0016036">
    <property type="term" value="P:cellular response to phosphate starvation"/>
    <property type="evidence" value="ECO:0007669"/>
    <property type="project" value="TreeGrafter"/>
</dbReference>
<dbReference type="PANTHER" id="PTHR45453">
    <property type="entry name" value="PHOSPHATE REGULON SENSOR PROTEIN PHOR"/>
    <property type="match status" value="1"/>
</dbReference>
<dbReference type="GO" id="GO:0005886">
    <property type="term" value="C:plasma membrane"/>
    <property type="evidence" value="ECO:0007669"/>
    <property type="project" value="TreeGrafter"/>
</dbReference>
<dbReference type="RefSeq" id="WP_036675743.1">
    <property type="nucleotide sequence ID" value="NZ_MKQP01000015.1"/>
</dbReference>
<keyword evidence="6" id="KW-0547">Nucleotide-binding</keyword>
<dbReference type="SMART" id="SM00388">
    <property type="entry name" value="HisKA"/>
    <property type="match status" value="1"/>
</dbReference>
<protein>
    <recommendedName>
        <fullName evidence="3">histidine kinase</fullName>
        <ecNumber evidence="3">2.7.13.3</ecNumber>
    </recommendedName>
</protein>
<comment type="catalytic activity">
    <reaction evidence="1">
        <text>ATP + protein L-histidine = ADP + protein N-phospho-L-histidine.</text>
        <dbReference type="EC" id="2.7.13.3"/>
    </reaction>
</comment>
<keyword evidence="7 12" id="KW-0418">Kinase</keyword>
<dbReference type="PANTHER" id="PTHR45453:SF1">
    <property type="entry name" value="PHOSPHATE REGULON SENSOR PROTEIN PHOR"/>
    <property type="match status" value="1"/>
</dbReference>
<dbReference type="AlphaFoldDB" id="A0A1R0XD91"/>
<evidence type="ECO:0000256" key="8">
    <source>
        <dbReference type="ARBA" id="ARBA00022840"/>
    </source>
</evidence>
<sequence>MLFILTIILFAAGALLLFRLLILRRELGRITEQLHTYNERATGKKIDVALFDQKLEALAGQINRQSDLIVEADAQRKRVEQEFRQAVANISHDIRTPLTSIFGYIQLLEDESITPDEKLEYVAIVKNRTKRLQALLNDFFELSLIESLDYPLHTEKLGMTALLSEILVGFYDSFNERNITPDIRLPEENVSVYADESAVRRVVENLLVNTVKHATGYVEIRFERRQETADLTIVNDAKELAGSDVNLLFDRFYTADRTRSSQASGLGLSIAKSLMNKMGGTLTAELEDEQLIMTCRWKLGDAGISLAT</sequence>
<dbReference type="InterPro" id="IPR036890">
    <property type="entry name" value="HATPase_C_sf"/>
</dbReference>
<dbReference type="PROSITE" id="PS50109">
    <property type="entry name" value="HIS_KIN"/>
    <property type="match status" value="1"/>
</dbReference>
<evidence type="ECO:0000256" key="3">
    <source>
        <dbReference type="ARBA" id="ARBA00012438"/>
    </source>
</evidence>
<evidence type="ECO:0000256" key="5">
    <source>
        <dbReference type="ARBA" id="ARBA00022679"/>
    </source>
</evidence>
<keyword evidence="9" id="KW-0902">Two-component regulatory system</keyword>
<feature type="coiled-coil region" evidence="10">
    <location>
        <begin position="62"/>
        <end position="89"/>
    </location>
</feature>
<evidence type="ECO:0000313" key="12">
    <source>
        <dbReference type="EMBL" id="OMD33024.1"/>
    </source>
</evidence>
<dbReference type="Gene3D" id="1.10.287.130">
    <property type="match status" value="1"/>
</dbReference>
<dbReference type="SUPFAM" id="SSF47384">
    <property type="entry name" value="Homodimeric domain of signal transducing histidine kinase"/>
    <property type="match status" value="1"/>
</dbReference>
<reference evidence="12 13" key="1">
    <citation type="submission" date="2016-10" db="EMBL/GenBank/DDBJ databases">
        <title>Paenibacillus species isolates.</title>
        <authorList>
            <person name="Beno S.M."/>
        </authorList>
    </citation>
    <scope>NUCLEOTIDE SEQUENCE [LARGE SCALE GENOMIC DNA]</scope>
    <source>
        <strain evidence="12 13">FSL H7-0604</strain>
    </source>
</reference>
<dbReference type="InterPro" id="IPR050351">
    <property type="entry name" value="BphY/WalK/GraS-like"/>
</dbReference>
<evidence type="ECO:0000313" key="13">
    <source>
        <dbReference type="Proteomes" id="UP000187465"/>
    </source>
</evidence>
<dbReference type="InterPro" id="IPR005467">
    <property type="entry name" value="His_kinase_dom"/>
</dbReference>
<dbReference type="Pfam" id="PF02518">
    <property type="entry name" value="HATPase_c"/>
    <property type="match status" value="1"/>
</dbReference>
<evidence type="ECO:0000256" key="4">
    <source>
        <dbReference type="ARBA" id="ARBA00022553"/>
    </source>
</evidence>
<dbReference type="Pfam" id="PF00512">
    <property type="entry name" value="HisKA"/>
    <property type="match status" value="1"/>
</dbReference>
<accession>A0A1R0XD91</accession>
<keyword evidence="5" id="KW-0808">Transferase</keyword>
<dbReference type="CDD" id="cd00082">
    <property type="entry name" value="HisKA"/>
    <property type="match status" value="1"/>
</dbReference>
<dbReference type="Gene3D" id="3.30.565.10">
    <property type="entry name" value="Histidine kinase-like ATPase, C-terminal domain"/>
    <property type="match status" value="1"/>
</dbReference>
<name>A0A1R0XD91_9BACL</name>
<organism evidence="12 13">
    <name type="scientific">Paenibacillus odorifer</name>
    <dbReference type="NCBI Taxonomy" id="189426"/>
    <lineage>
        <taxon>Bacteria</taxon>
        <taxon>Bacillati</taxon>
        <taxon>Bacillota</taxon>
        <taxon>Bacilli</taxon>
        <taxon>Bacillales</taxon>
        <taxon>Paenibacillaceae</taxon>
        <taxon>Paenibacillus</taxon>
    </lineage>
</organism>
<keyword evidence="8" id="KW-0067">ATP-binding</keyword>
<dbReference type="GO" id="GO:0005524">
    <property type="term" value="F:ATP binding"/>
    <property type="evidence" value="ECO:0007669"/>
    <property type="project" value="UniProtKB-KW"/>
</dbReference>
<dbReference type="InterPro" id="IPR036097">
    <property type="entry name" value="HisK_dim/P_sf"/>
</dbReference>
<evidence type="ECO:0000256" key="9">
    <source>
        <dbReference type="ARBA" id="ARBA00023012"/>
    </source>
</evidence>
<dbReference type="InterPro" id="IPR003661">
    <property type="entry name" value="HisK_dim/P_dom"/>
</dbReference>
<dbReference type="SMART" id="SM00387">
    <property type="entry name" value="HATPase_c"/>
    <property type="match status" value="1"/>
</dbReference>
<evidence type="ECO:0000256" key="7">
    <source>
        <dbReference type="ARBA" id="ARBA00022777"/>
    </source>
</evidence>
<evidence type="ECO:0000256" key="10">
    <source>
        <dbReference type="SAM" id="Coils"/>
    </source>
</evidence>
<dbReference type="GO" id="GO:0000155">
    <property type="term" value="F:phosphorelay sensor kinase activity"/>
    <property type="evidence" value="ECO:0007669"/>
    <property type="project" value="InterPro"/>
</dbReference>
<comment type="caution">
    <text evidence="12">The sequence shown here is derived from an EMBL/GenBank/DDBJ whole genome shotgun (WGS) entry which is preliminary data.</text>
</comment>
<dbReference type="CDD" id="cd00075">
    <property type="entry name" value="HATPase"/>
    <property type="match status" value="1"/>
</dbReference>
<keyword evidence="4" id="KW-0597">Phosphoprotein</keyword>
<dbReference type="InterPro" id="IPR003594">
    <property type="entry name" value="HATPase_dom"/>
</dbReference>
<dbReference type="InterPro" id="IPR008358">
    <property type="entry name" value="Sig_transdc_His_kin/Pase_MprB"/>
</dbReference>
<dbReference type="EMBL" id="MKQP01000015">
    <property type="protein sequence ID" value="OMD33024.1"/>
    <property type="molecule type" value="Genomic_DNA"/>
</dbReference>
<proteinExistence type="predicted"/>
<dbReference type="PRINTS" id="PR01780">
    <property type="entry name" value="LANTIREGPROT"/>
</dbReference>
<evidence type="ECO:0000259" key="11">
    <source>
        <dbReference type="PROSITE" id="PS50109"/>
    </source>
</evidence>
<feature type="domain" description="Histidine kinase" evidence="11">
    <location>
        <begin position="89"/>
        <end position="285"/>
    </location>
</feature>
<gene>
    <name evidence="12" type="ORF">BJP51_13790</name>
</gene>
<dbReference type="GO" id="GO:0004721">
    <property type="term" value="F:phosphoprotein phosphatase activity"/>
    <property type="evidence" value="ECO:0007669"/>
    <property type="project" value="TreeGrafter"/>
</dbReference>
<evidence type="ECO:0000256" key="2">
    <source>
        <dbReference type="ARBA" id="ARBA00004370"/>
    </source>
</evidence>
<dbReference type="SUPFAM" id="SSF55874">
    <property type="entry name" value="ATPase domain of HSP90 chaperone/DNA topoisomerase II/histidine kinase"/>
    <property type="match status" value="1"/>
</dbReference>